<gene>
    <name evidence="9" type="ORF">DPM12_07230</name>
</gene>
<dbReference type="InterPro" id="IPR050388">
    <property type="entry name" value="ABC_Ni/Peptide_Import"/>
</dbReference>
<evidence type="ECO:0000256" key="4">
    <source>
        <dbReference type="ARBA" id="ARBA00022475"/>
    </source>
</evidence>
<dbReference type="Proteomes" id="UP000250462">
    <property type="component" value="Unassembled WGS sequence"/>
</dbReference>
<feature type="domain" description="ABC transporter" evidence="8">
    <location>
        <begin position="21"/>
        <end position="269"/>
    </location>
</feature>
<dbReference type="SUPFAM" id="SSF52540">
    <property type="entry name" value="P-loop containing nucleoside triphosphate hydrolases"/>
    <property type="match status" value="1"/>
</dbReference>
<dbReference type="FunFam" id="3.40.50.300:FF:000016">
    <property type="entry name" value="Oligopeptide ABC transporter ATP-binding component"/>
    <property type="match status" value="1"/>
</dbReference>
<sequence>MTGPALEPDVTLSATAPVLEVRDLSVEFRTPHGTVNAVNGVSFALDRGETLAILGESGSGKSVTAQAVMDLIDSPPGFVTGGEILFHGQDLLANRHLHHQVRGQSITMIFQDALSALNPVFTVGWQIGEQLRVHRGMSRRDARARVIELMELVKIPYAAARVDDYPHEFSGGMRQRVMIAMALALDPEVLIADEPTTALDVTVQAQVMALLEDLQRDLGMSLILITHDLGVVTDMAHRVSVMYAGRVVEEGDVYSVFKNPAHPYTEGLMSSMPKATHGDQKLVPITGAPPSLANIPSGCPFHPRCPYMRPDTCVNEHPPLREVVAGRRSACHFAEEVFS</sequence>
<dbReference type="GO" id="GO:0015833">
    <property type="term" value="P:peptide transport"/>
    <property type="evidence" value="ECO:0007669"/>
    <property type="project" value="InterPro"/>
</dbReference>
<dbReference type="GO" id="GO:0005886">
    <property type="term" value="C:plasma membrane"/>
    <property type="evidence" value="ECO:0007669"/>
    <property type="project" value="UniProtKB-SubCell"/>
</dbReference>
<dbReference type="Pfam" id="PF00005">
    <property type="entry name" value="ABC_tran"/>
    <property type="match status" value="1"/>
</dbReference>
<dbReference type="PROSITE" id="PS50893">
    <property type="entry name" value="ABC_TRANSPORTER_2"/>
    <property type="match status" value="1"/>
</dbReference>
<dbReference type="AlphaFoldDB" id="A0A329QYL2"/>
<keyword evidence="6 9" id="KW-0067">ATP-binding</keyword>
<dbReference type="Gene3D" id="3.40.50.300">
    <property type="entry name" value="P-loop containing nucleotide triphosphate hydrolases"/>
    <property type="match status" value="1"/>
</dbReference>
<keyword evidence="4" id="KW-1003">Cell membrane</keyword>
<dbReference type="InterPro" id="IPR003439">
    <property type="entry name" value="ABC_transporter-like_ATP-bd"/>
</dbReference>
<organism evidence="9 10">
    <name type="scientific">Phytoactinopolyspora halophila</name>
    <dbReference type="NCBI Taxonomy" id="1981511"/>
    <lineage>
        <taxon>Bacteria</taxon>
        <taxon>Bacillati</taxon>
        <taxon>Actinomycetota</taxon>
        <taxon>Actinomycetes</taxon>
        <taxon>Jiangellales</taxon>
        <taxon>Jiangellaceae</taxon>
        <taxon>Phytoactinopolyspora</taxon>
    </lineage>
</organism>
<protein>
    <submittedName>
        <fullName evidence="9">Methionine ABC transporter ATP-binding protein</fullName>
    </submittedName>
</protein>
<evidence type="ECO:0000256" key="1">
    <source>
        <dbReference type="ARBA" id="ARBA00004202"/>
    </source>
</evidence>
<evidence type="ECO:0000313" key="10">
    <source>
        <dbReference type="Proteomes" id="UP000250462"/>
    </source>
</evidence>
<dbReference type="SMART" id="SM00382">
    <property type="entry name" value="AAA"/>
    <property type="match status" value="1"/>
</dbReference>
<dbReference type="InterPro" id="IPR027417">
    <property type="entry name" value="P-loop_NTPase"/>
</dbReference>
<keyword evidence="3" id="KW-0813">Transport</keyword>
<accession>A0A329QYL2</accession>
<dbReference type="CDD" id="cd03257">
    <property type="entry name" value="ABC_NikE_OppD_transporters"/>
    <property type="match status" value="1"/>
</dbReference>
<evidence type="ECO:0000256" key="2">
    <source>
        <dbReference type="ARBA" id="ARBA00005417"/>
    </source>
</evidence>
<dbReference type="RefSeq" id="WP_112257623.1">
    <property type="nucleotide sequence ID" value="NZ_QMIG01000004.1"/>
</dbReference>
<reference evidence="9 10" key="1">
    <citation type="submission" date="2018-06" db="EMBL/GenBank/DDBJ databases">
        <title>Phytoactinopolyspora halophila sp. nov., a novel halophilic actinomycete isolated from a saline soil in China.</title>
        <authorList>
            <person name="Tang S.-K."/>
        </authorList>
    </citation>
    <scope>NUCLEOTIDE SEQUENCE [LARGE SCALE GENOMIC DNA]</scope>
    <source>
        <strain evidence="9 10">YIM 96934</strain>
    </source>
</reference>
<comment type="caution">
    <text evidence="9">The sequence shown here is derived from an EMBL/GenBank/DDBJ whole genome shotgun (WGS) entry which is preliminary data.</text>
</comment>
<comment type="similarity">
    <text evidence="2">Belongs to the ABC transporter superfamily.</text>
</comment>
<keyword evidence="5" id="KW-0547">Nucleotide-binding</keyword>
<dbReference type="PROSITE" id="PS00211">
    <property type="entry name" value="ABC_TRANSPORTER_1"/>
    <property type="match status" value="1"/>
</dbReference>
<comment type="subcellular location">
    <subcellularLocation>
        <location evidence="1">Cell membrane</location>
        <topology evidence="1">Peripheral membrane protein</topology>
    </subcellularLocation>
</comment>
<dbReference type="PANTHER" id="PTHR43297:SF2">
    <property type="entry name" value="DIPEPTIDE TRANSPORT ATP-BINDING PROTEIN DPPD"/>
    <property type="match status" value="1"/>
</dbReference>
<dbReference type="InterPro" id="IPR013563">
    <property type="entry name" value="Oligopep_ABC_C"/>
</dbReference>
<evidence type="ECO:0000256" key="6">
    <source>
        <dbReference type="ARBA" id="ARBA00022840"/>
    </source>
</evidence>
<dbReference type="InterPro" id="IPR017871">
    <property type="entry name" value="ABC_transporter-like_CS"/>
</dbReference>
<evidence type="ECO:0000259" key="8">
    <source>
        <dbReference type="PROSITE" id="PS50893"/>
    </source>
</evidence>
<evidence type="ECO:0000256" key="3">
    <source>
        <dbReference type="ARBA" id="ARBA00022448"/>
    </source>
</evidence>
<dbReference type="OrthoDB" id="3327300at2"/>
<proteinExistence type="inferred from homology"/>
<dbReference type="Pfam" id="PF08352">
    <property type="entry name" value="oligo_HPY"/>
    <property type="match status" value="1"/>
</dbReference>
<dbReference type="PANTHER" id="PTHR43297">
    <property type="entry name" value="OLIGOPEPTIDE TRANSPORT ATP-BINDING PROTEIN APPD"/>
    <property type="match status" value="1"/>
</dbReference>
<dbReference type="GO" id="GO:0005524">
    <property type="term" value="F:ATP binding"/>
    <property type="evidence" value="ECO:0007669"/>
    <property type="project" value="UniProtKB-KW"/>
</dbReference>
<dbReference type="InterPro" id="IPR003593">
    <property type="entry name" value="AAA+_ATPase"/>
</dbReference>
<evidence type="ECO:0000313" key="9">
    <source>
        <dbReference type="EMBL" id="RAW16412.1"/>
    </source>
</evidence>
<keyword evidence="10" id="KW-1185">Reference proteome</keyword>
<dbReference type="GO" id="GO:0016887">
    <property type="term" value="F:ATP hydrolysis activity"/>
    <property type="evidence" value="ECO:0007669"/>
    <property type="project" value="InterPro"/>
</dbReference>
<dbReference type="EMBL" id="QMIG01000004">
    <property type="protein sequence ID" value="RAW16412.1"/>
    <property type="molecule type" value="Genomic_DNA"/>
</dbReference>
<name>A0A329QYL2_9ACTN</name>
<evidence type="ECO:0000256" key="7">
    <source>
        <dbReference type="ARBA" id="ARBA00023136"/>
    </source>
</evidence>
<dbReference type="NCBIfam" id="TIGR01727">
    <property type="entry name" value="oligo_HPY"/>
    <property type="match status" value="1"/>
</dbReference>
<evidence type="ECO:0000256" key="5">
    <source>
        <dbReference type="ARBA" id="ARBA00022741"/>
    </source>
</evidence>
<keyword evidence="7" id="KW-0472">Membrane</keyword>